<reference evidence="1 3" key="2">
    <citation type="journal article" date="2014" name="BMC Genomics">
        <title>An improved genome release (version Mt4.0) for the model legume Medicago truncatula.</title>
        <authorList>
            <person name="Tang H."/>
            <person name="Krishnakumar V."/>
            <person name="Bidwell S."/>
            <person name="Rosen B."/>
            <person name="Chan A."/>
            <person name="Zhou S."/>
            <person name="Gentzbittel L."/>
            <person name="Childs K.L."/>
            <person name="Yandell M."/>
            <person name="Gundlach H."/>
            <person name="Mayer K.F."/>
            <person name="Schwartz D.C."/>
            <person name="Town C.D."/>
        </authorList>
    </citation>
    <scope>GENOME REANNOTATION</scope>
    <source>
        <strain evidence="1">A17</strain>
        <strain evidence="2 3">cv. Jemalong A17</strain>
    </source>
</reference>
<sequence length="123" mass="14374">MLFSSLKFHQGGSEDRRKNYLDRLEYFEFFKGVWRVGVRRLREFNFALLGKWCWRILVDRVGLWYSVLVARYGEVRGWGPELFFLVEGVGRIRDGDGGVGGSWFGDSVRSVTPRFPNVKISFI</sequence>
<dbReference type="EMBL" id="CM001224">
    <property type="protein sequence ID" value="KEH21340.1"/>
    <property type="molecule type" value="Genomic_DNA"/>
</dbReference>
<dbReference type="HOGENOM" id="CLU_2018663_0_0_1"/>
<dbReference type="AlphaFoldDB" id="A0A072U681"/>
<evidence type="ECO:0000313" key="1">
    <source>
        <dbReference type="EMBL" id="KEH21340.1"/>
    </source>
</evidence>
<protein>
    <submittedName>
        <fullName evidence="1 2">Uncharacterized protein</fullName>
    </submittedName>
</protein>
<reference evidence="1 3" key="1">
    <citation type="journal article" date="2011" name="Nature">
        <title>The Medicago genome provides insight into the evolution of rhizobial symbioses.</title>
        <authorList>
            <person name="Young N.D."/>
            <person name="Debelle F."/>
            <person name="Oldroyd G.E."/>
            <person name="Geurts R."/>
            <person name="Cannon S.B."/>
            <person name="Udvardi M.K."/>
            <person name="Benedito V.A."/>
            <person name="Mayer K.F."/>
            <person name="Gouzy J."/>
            <person name="Schoof H."/>
            <person name="Van de Peer Y."/>
            <person name="Proost S."/>
            <person name="Cook D.R."/>
            <person name="Meyers B.C."/>
            <person name="Spannagl M."/>
            <person name="Cheung F."/>
            <person name="De Mita S."/>
            <person name="Krishnakumar V."/>
            <person name="Gundlach H."/>
            <person name="Zhou S."/>
            <person name="Mudge J."/>
            <person name="Bharti A.K."/>
            <person name="Murray J.D."/>
            <person name="Naoumkina M.A."/>
            <person name="Rosen B."/>
            <person name="Silverstein K.A."/>
            <person name="Tang H."/>
            <person name="Rombauts S."/>
            <person name="Zhao P.X."/>
            <person name="Zhou P."/>
            <person name="Barbe V."/>
            <person name="Bardou P."/>
            <person name="Bechner M."/>
            <person name="Bellec A."/>
            <person name="Berger A."/>
            <person name="Berges H."/>
            <person name="Bidwell S."/>
            <person name="Bisseling T."/>
            <person name="Choisne N."/>
            <person name="Couloux A."/>
            <person name="Denny R."/>
            <person name="Deshpande S."/>
            <person name="Dai X."/>
            <person name="Doyle J.J."/>
            <person name="Dudez A.M."/>
            <person name="Farmer A.D."/>
            <person name="Fouteau S."/>
            <person name="Franken C."/>
            <person name="Gibelin C."/>
            <person name="Gish J."/>
            <person name="Goldstein S."/>
            <person name="Gonzalez A.J."/>
            <person name="Green P.J."/>
            <person name="Hallab A."/>
            <person name="Hartog M."/>
            <person name="Hua A."/>
            <person name="Humphray S.J."/>
            <person name="Jeong D.H."/>
            <person name="Jing Y."/>
            <person name="Jocker A."/>
            <person name="Kenton S.M."/>
            <person name="Kim D.J."/>
            <person name="Klee K."/>
            <person name="Lai H."/>
            <person name="Lang C."/>
            <person name="Lin S."/>
            <person name="Macmil S.L."/>
            <person name="Magdelenat G."/>
            <person name="Matthews L."/>
            <person name="McCorrison J."/>
            <person name="Monaghan E.L."/>
            <person name="Mun J.H."/>
            <person name="Najar F.Z."/>
            <person name="Nicholson C."/>
            <person name="Noirot C."/>
            <person name="O'Bleness M."/>
            <person name="Paule C.R."/>
            <person name="Poulain J."/>
            <person name="Prion F."/>
            <person name="Qin B."/>
            <person name="Qu C."/>
            <person name="Retzel E.F."/>
            <person name="Riddle C."/>
            <person name="Sallet E."/>
            <person name="Samain S."/>
            <person name="Samson N."/>
            <person name="Sanders I."/>
            <person name="Saurat O."/>
            <person name="Scarpelli C."/>
            <person name="Schiex T."/>
            <person name="Segurens B."/>
            <person name="Severin A.J."/>
            <person name="Sherrier D.J."/>
            <person name="Shi R."/>
            <person name="Sims S."/>
            <person name="Singer S.R."/>
            <person name="Sinharoy S."/>
            <person name="Sterck L."/>
            <person name="Viollet A."/>
            <person name="Wang B.B."/>
            <person name="Wang K."/>
            <person name="Wang M."/>
            <person name="Wang X."/>
            <person name="Warfsmann J."/>
            <person name="Weissenbach J."/>
            <person name="White D.D."/>
            <person name="White J.D."/>
            <person name="Wiley G.B."/>
            <person name="Wincker P."/>
            <person name="Xing Y."/>
            <person name="Yang L."/>
            <person name="Yao Z."/>
            <person name="Ying F."/>
            <person name="Zhai J."/>
            <person name="Zhou L."/>
            <person name="Zuber A."/>
            <person name="Denarie J."/>
            <person name="Dixon R.A."/>
            <person name="May G.D."/>
            <person name="Schwartz D.C."/>
            <person name="Rogers J."/>
            <person name="Quetier F."/>
            <person name="Town C.D."/>
            <person name="Roe B.A."/>
        </authorList>
    </citation>
    <scope>NUCLEOTIDE SEQUENCE [LARGE SCALE GENOMIC DNA]</scope>
    <source>
        <strain evidence="1">A17</strain>
        <strain evidence="2 3">cv. Jemalong A17</strain>
    </source>
</reference>
<organism evidence="1 3">
    <name type="scientific">Medicago truncatula</name>
    <name type="common">Barrel medic</name>
    <name type="synonym">Medicago tribuloides</name>
    <dbReference type="NCBI Taxonomy" id="3880"/>
    <lineage>
        <taxon>Eukaryota</taxon>
        <taxon>Viridiplantae</taxon>
        <taxon>Streptophyta</taxon>
        <taxon>Embryophyta</taxon>
        <taxon>Tracheophyta</taxon>
        <taxon>Spermatophyta</taxon>
        <taxon>Magnoliopsida</taxon>
        <taxon>eudicotyledons</taxon>
        <taxon>Gunneridae</taxon>
        <taxon>Pentapetalae</taxon>
        <taxon>rosids</taxon>
        <taxon>fabids</taxon>
        <taxon>Fabales</taxon>
        <taxon>Fabaceae</taxon>
        <taxon>Papilionoideae</taxon>
        <taxon>50 kb inversion clade</taxon>
        <taxon>NPAAA clade</taxon>
        <taxon>Hologalegina</taxon>
        <taxon>IRL clade</taxon>
        <taxon>Trifolieae</taxon>
        <taxon>Medicago</taxon>
    </lineage>
</organism>
<evidence type="ECO:0000313" key="2">
    <source>
        <dbReference type="EnsemblPlants" id="KEH21340"/>
    </source>
</evidence>
<evidence type="ECO:0000313" key="3">
    <source>
        <dbReference type="Proteomes" id="UP000002051"/>
    </source>
</evidence>
<dbReference type="Proteomes" id="UP000002051">
    <property type="component" value="Chromosome 8"/>
</dbReference>
<proteinExistence type="predicted"/>
<dbReference type="EnsemblPlants" id="KEH21340">
    <property type="protein sequence ID" value="KEH21340"/>
    <property type="gene ID" value="MTR_8g102735"/>
</dbReference>
<accession>A0A072U681</accession>
<keyword evidence="3" id="KW-1185">Reference proteome</keyword>
<name>A0A072U681_MEDTR</name>
<reference evidence="2" key="3">
    <citation type="submission" date="2015-04" db="UniProtKB">
        <authorList>
            <consortium name="EnsemblPlants"/>
        </authorList>
    </citation>
    <scope>IDENTIFICATION</scope>
    <source>
        <strain evidence="2">cv. Jemalong A17</strain>
    </source>
</reference>
<gene>
    <name evidence="1" type="ordered locus">MTR_8g102735</name>
</gene>